<evidence type="ECO:0000259" key="7">
    <source>
        <dbReference type="Pfam" id="PF02687"/>
    </source>
</evidence>
<dbReference type="Pfam" id="PF12704">
    <property type="entry name" value="MacB_PCD"/>
    <property type="match status" value="1"/>
</dbReference>
<feature type="transmembrane region" description="Helical" evidence="6">
    <location>
        <begin position="415"/>
        <end position="439"/>
    </location>
</feature>
<dbReference type="PANTHER" id="PTHR30572:SF18">
    <property type="entry name" value="ABC-TYPE MACROLIDE FAMILY EXPORT SYSTEM PERMEASE COMPONENT 2"/>
    <property type="match status" value="1"/>
</dbReference>
<dbReference type="PANTHER" id="PTHR30572">
    <property type="entry name" value="MEMBRANE COMPONENT OF TRANSPORTER-RELATED"/>
    <property type="match status" value="1"/>
</dbReference>
<protein>
    <submittedName>
        <fullName evidence="9">ABC transporter permease</fullName>
    </submittedName>
</protein>
<organism evidence="9 10">
    <name type="scientific">Chryseosolibacter indicus</name>
    <dbReference type="NCBI Taxonomy" id="2782351"/>
    <lineage>
        <taxon>Bacteria</taxon>
        <taxon>Pseudomonadati</taxon>
        <taxon>Bacteroidota</taxon>
        <taxon>Cytophagia</taxon>
        <taxon>Cytophagales</taxon>
        <taxon>Chryseotaleaceae</taxon>
        <taxon>Chryseosolibacter</taxon>
    </lineage>
</organism>
<dbReference type="Proteomes" id="UP000772618">
    <property type="component" value="Unassembled WGS sequence"/>
</dbReference>
<keyword evidence="2" id="KW-1003">Cell membrane</keyword>
<feature type="domain" description="ABC3 transporter permease C-terminal" evidence="7">
    <location>
        <begin position="667"/>
        <end position="779"/>
    </location>
</feature>
<evidence type="ECO:0000256" key="5">
    <source>
        <dbReference type="ARBA" id="ARBA00023136"/>
    </source>
</evidence>
<reference evidence="9 10" key="1">
    <citation type="submission" date="2021-05" db="EMBL/GenBank/DDBJ databases">
        <title>A Polyphasic approach of four new species of the genus Ohtaekwangia: Ohtaekwangia histidinii sp. nov., Ohtaekwangia cretensis sp. nov., Ohtaekwangia indiensis sp. nov., Ohtaekwangia reichenbachii sp. nov. from diverse environment.</title>
        <authorList>
            <person name="Octaviana S."/>
        </authorList>
    </citation>
    <scope>NUCLEOTIDE SEQUENCE [LARGE SCALE GENOMIC DNA]</scope>
    <source>
        <strain evidence="9 10">PWU20</strain>
    </source>
</reference>
<dbReference type="EMBL" id="JAHESD010000025">
    <property type="protein sequence ID" value="MBT1704124.1"/>
    <property type="molecule type" value="Genomic_DNA"/>
</dbReference>
<dbReference type="InterPro" id="IPR003838">
    <property type="entry name" value="ABC3_permease_C"/>
</dbReference>
<evidence type="ECO:0000259" key="8">
    <source>
        <dbReference type="Pfam" id="PF12704"/>
    </source>
</evidence>
<name>A0ABS5VRQ3_9BACT</name>
<keyword evidence="4 6" id="KW-1133">Transmembrane helix</keyword>
<keyword evidence="10" id="KW-1185">Reference proteome</keyword>
<evidence type="ECO:0000256" key="1">
    <source>
        <dbReference type="ARBA" id="ARBA00004651"/>
    </source>
</evidence>
<sequence>MFRHSLLLIFRNFKRFKSTFFINLVGLSIGLTCTLLIYLWVQNELTVDKFHEHDDRIYYAMEHRVKADGIWTSPNTSGPTAEALAQDMPEVEYTCAVSRNNPTTLSVDDDVLKVEGRFAGKDFFRIFSYPIMEGNKEKILNDKNSIVISESLALNFFNSTNVVGKVIKAGFQDDYTVAGVFKDVPKNATQQFEFLIPFEKLLDKMPGLKSWGNTGIGTYVLLKEGTDLDEFNKKIAMYVHNKTNNEITHRTLFLKKFSDIYLYGKYENGVLVGGRITYVKLFSVIAVFILIIACINFMNLSTAKASRRIKEVGIKKAVGAGRRTLVMQYMGESLLMSFLCMALAVLLVDILLDQFNDITGKQLSLSFTLPVLSAIAIVWLITGLLAGSYPAIYLSGFNPATVLKGKLNFSFGEVWARKGLVVFQFVLSIVLIASVMIVYKQIEYIQTKPVGYDRANVLFFNREGKLWEPQLLETFLAEVKRIPGVENASSIGHNMAGHNSGTFGITWEGKDPDDRTEFENVSVSYDLLQTLNIEMAEGRTFSRDFPADTASLIISEEGIRFMGMSDPIGKHVTLWGSDRTIVGVSKDFHYESLHENYKPLFFRLAPSDTHIVMIKLKAENQPATIAKIEQLYKTLNAGFSFDFKFLDAQYQSQYVAEQRVGTLSKYFAALAILISCLGLYGLAAFTAERRLKEIGIRKVLGSSEFGIISLLSGDFTKIVFMAIVIALPLSYFLTQTWLDDFAFKIDLEWWYFSFAGIMALLIAWLTVGAQAFKAARINPVKCLKDE</sequence>
<evidence type="ECO:0000256" key="6">
    <source>
        <dbReference type="SAM" id="Phobius"/>
    </source>
</evidence>
<comment type="subcellular location">
    <subcellularLocation>
        <location evidence="1">Cell membrane</location>
        <topology evidence="1">Multi-pass membrane protein</topology>
    </subcellularLocation>
</comment>
<dbReference type="Pfam" id="PF02687">
    <property type="entry name" value="FtsX"/>
    <property type="match status" value="2"/>
</dbReference>
<feature type="transmembrane region" description="Helical" evidence="6">
    <location>
        <begin position="749"/>
        <end position="767"/>
    </location>
</feature>
<feature type="transmembrane region" description="Helical" evidence="6">
    <location>
        <begin position="281"/>
        <end position="300"/>
    </location>
</feature>
<feature type="transmembrane region" description="Helical" evidence="6">
    <location>
        <begin position="666"/>
        <end position="685"/>
    </location>
</feature>
<feature type="transmembrane region" description="Helical" evidence="6">
    <location>
        <begin position="705"/>
        <end position="729"/>
    </location>
</feature>
<feature type="domain" description="MacB-like periplasmic core" evidence="8">
    <location>
        <begin position="21"/>
        <end position="236"/>
    </location>
</feature>
<evidence type="ECO:0000256" key="3">
    <source>
        <dbReference type="ARBA" id="ARBA00022692"/>
    </source>
</evidence>
<feature type="domain" description="ABC3 transporter permease C-terminal" evidence="7">
    <location>
        <begin position="284"/>
        <end position="393"/>
    </location>
</feature>
<proteinExistence type="predicted"/>
<accession>A0ABS5VRQ3</accession>
<keyword evidence="5 6" id="KW-0472">Membrane</keyword>
<evidence type="ECO:0000256" key="4">
    <source>
        <dbReference type="ARBA" id="ARBA00022989"/>
    </source>
</evidence>
<gene>
    <name evidence="9" type="ORF">KK060_12595</name>
</gene>
<feature type="transmembrane region" description="Helical" evidence="6">
    <location>
        <begin position="333"/>
        <end position="352"/>
    </location>
</feature>
<dbReference type="InterPro" id="IPR050250">
    <property type="entry name" value="Macrolide_Exporter_MacB"/>
</dbReference>
<feature type="transmembrane region" description="Helical" evidence="6">
    <location>
        <begin position="372"/>
        <end position="394"/>
    </location>
</feature>
<evidence type="ECO:0000256" key="2">
    <source>
        <dbReference type="ARBA" id="ARBA00022475"/>
    </source>
</evidence>
<feature type="transmembrane region" description="Helical" evidence="6">
    <location>
        <begin position="20"/>
        <end position="41"/>
    </location>
</feature>
<evidence type="ECO:0000313" key="9">
    <source>
        <dbReference type="EMBL" id="MBT1704124.1"/>
    </source>
</evidence>
<keyword evidence="3 6" id="KW-0812">Transmembrane</keyword>
<dbReference type="InterPro" id="IPR025857">
    <property type="entry name" value="MacB_PCD"/>
</dbReference>
<comment type="caution">
    <text evidence="9">The sequence shown here is derived from an EMBL/GenBank/DDBJ whole genome shotgun (WGS) entry which is preliminary data.</text>
</comment>
<evidence type="ECO:0000313" key="10">
    <source>
        <dbReference type="Proteomes" id="UP000772618"/>
    </source>
</evidence>